<proteinExistence type="predicted"/>
<protein>
    <submittedName>
        <fullName evidence="1">Uncharacterized protein</fullName>
    </submittedName>
</protein>
<reference evidence="2" key="1">
    <citation type="journal article" date="2015" name="Nat. Genet.">
        <title>The genome and transcriptome of the zoonotic hookworm Ancylostoma ceylanicum identify infection-specific gene families.</title>
        <authorList>
            <person name="Schwarz E.M."/>
            <person name="Hu Y."/>
            <person name="Antoshechkin I."/>
            <person name="Miller M.M."/>
            <person name="Sternberg P.W."/>
            <person name="Aroian R.V."/>
        </authorList>
    </citation>
    <scope>NUCLEOTIDE SEQUENCE</scope>
    <source>
        <strain evidence="2">HY135</strain>
    </source>
</reference>
<sequence>MTPRGYARSAPPLSDSRACITCFVPDFAKDNETSTTTSTIFCFHVKKEWRTAKFCEVMITGNAVKMK</sequence>
<organism evidence="1 2">
    <name type="scientific">Ancylostoma ceylanicum</name>
    <dbReference type="NCBI Taxonomy" id="53326"/>
    <lineage>
        <taxon>Eukaryota</taxon>
        <taxon>Metazoa</taxon>
        <taxon>Ecdysozoa</taxon>
        <taxon>Nematoda</taxon>
        <taxon>Chromadorea</taxon>
        <taxon>Rhabditida</taxon>
        <taxon>Rhabditina</taxon>
        <taxon>Rhabditomorpha</taxon>
        <taxon>Strongyloidea</taxon>
        <taxon>Ancylostomatidae</taxon>
        <taxon>Ancylostomatinae</taxon>
        <taxon>Ancylostoma</taxon>
    </lineage>
</organism>
<evidence type="ECO:0000313" key="1">
    <source>
        <dbReference type="EMBL" id="EYC23420.1"/>
    </source>
</evidence>
<dbReference type="EMBL" id="JARK01001351">
    <property type="protein sequence ID" value="EYC23420.1"/>
    <property type="molecule type" value="Genomic_DNA"/>
</dbReference>
<dbReference type="AlphaFoldDB" id="A0A016V7K4"/>
<keyword evidence="2" id="KW-1185">Reference proteome</keyword>
<comment type="caution">
    <text evidence="1">The sequence shown here is derived from an EMBL/GenBank/DDBJ whole genome shotgun (WGS) entry which is preliminary data.</text>
</comment>
<accession>A0A016V7K4</accession>
<evidence type="ECO:0000313" key="2">
    <source>
        <dbReference type="Proteomes" id="UP000024635"/>
    </source>
</evidence>
<name>A0A016V7K4_9BILA</name>
<dbReference type="Proteomes" id="UP000024635">
    <property type="component" value="Unassembled WGS sequence"/>
</dbReference>
<gene>
    <name evidence="1" type="primary">Acey_s0015.g2640</name>
    <name evidence="1" type="ORF">Y032_0015g2640</name>
</gene>